<gene>
    <name evidence="1" type="ORF">KN10_2876</name>
</gene>
<dbReference type="AlphaFoldDB" id="R4FHG5"/>
<reference evidence="2" key="1">
    <citation type="journal article" date="2013" name="Genome">
        <title>Draft Genome Sequence of a Thermophilic Member of the Bacillaceae, Anoxybacillus flavithermus Strain Kn10, Isolated from the Kan-nawa Hot Spring in Japan.</title>
        <authorList>
            <person name="Matsutani M."/>
            <person name="Shirakihara Y."/>
            <person name="Imada K."/>
            <person name="Yakushi T."/>
            <person name="Matsushita K."/>
        </authorList>
    </citation>
    <scope>NUCLEOTIDE SEQUENCE [LARGE SCALE GENOMIC DNA]</scope>
    <source>
        <strain evidence="2">NBRC 109594</strain>
    </source>
</reference>
<protein>
    <submittedName>
        <fullName evidence="1">Uncharacterized protein</fullName>
    </submittedName>
</protein>
<evidence type="ECO:0000313" key="1">
    <source>
        <dbReference type="EMBL" id="GAC92440.1"/>
    </source>
</evidence>
<evidence type="ECO:0000313" key="2">
    <source>
        <dbReference type="Proteomes" id="UP000013057"/>
    </source>
</evidence>
<organism evidence="1 2">
    <name type="scientific">Anoxybacillus flavithermus NBRC 109594</name>
    <dbReference type="NCBI Taxonomy" id="1315967"/>
    <lineage>
        <taxon>Bacteria</taxon>
        <taxon>Bacillati</taxon>
        <taxon>Bacillota</taxon>
        <taxon>Bacilli</taxon>
        <taxon>Bacillales</taxon>
        <taxon>Anoxybacillaceae</taxon>
        <taxon>Anoxybacillus</taxon>
    </lineage>
</organism>
<accession>R4FHG5</accession>
<name>R4FHG5_9BACL</name>
<sequence length="55" mass="6266">MLMTYVISISENETNLFFGCENQKKRQKSTGSDVGHQYSNICSLSYLSPFLIDVQ</sequence>
<proteinExistence type="predicted"/>
<dbReference type="EMBL" id="BARH01000047">
    <property type="protein sequence ID" value="GAC92440.1"/>
    <property type="molecule type" value="Genomic_DNA"/>
</dbReference>
<comment type="caution">
    <text evidence="1">The sequence shown here is derived from an EMBL/GenBank/DDBJ whole genome shotgun (WGS) entry which is preliminary data.</text>
</comment>
<dbReference type="Proteomes" id="UP000013057">
    <property type="component" value="Unassembled WGS sequence"/>
</dbReference>